<evidence type="ECO:0000313" key="1">
    <source>
        <dbReference type="EMBL" id="QJA50108.1"/>
    </source>
</evidence>
<accession>A0A6H1ZRH1</accession>
<gene>
    <name evidence="1" type="ORF">TM448A01607_0010</name>
    <name evidence="2" type="ORF">TM448B00775_0010</name>
</gene>
<proteinExistence type="predicted"/>
<dbReference type="EMBL" id="MT144174">
    <property type="protein sequence ID" value="QJA50108.1"/>
    <property type="molecule type" value="Genomic_DNA"/>
</dbReference>
<dbReference type="AlphaFoldDB" id="A0A6H1ZRH1"/>
<organism evidence="1">
    <name type="scientific">viral metagenome</name>
    <dbReference type="NCBI Taxonomy" id="1070528"/>
    <lineage>
        <taxon>unclassified sequences</taxon>
        <taxon>metagenomes</taxon>
        <taxon>organismal metagenomes</taxon>
    </lineage>
</organism>
<sequence length="120" mass="13419">MEKIQDIIDAYHEIGSAMNNIGAIEKLPEALDEMEAALTDIDTAEYTETGQGFISSMCFYHRKAVDLMSAFERTPALLLVRMKEHHAIYRSDIIEAEAILTPKIQTYALRPGLEVCGASR</sequence>
<evidence type="ECO:0000313" key="2">
    <source>
        <dbReference type="EMBL" id="QJH96585.1"/>
    </source>
</evidence>
<dbReference type="EMBL" id="MT144656">
    <property type="protein sequence ID" value="QJH96585.1"/>
    <property type="molecule type" value="Genomic_DNA"/>
</dbReference>
<protein>
    <submittedName>
        <fullName evidence="1">Uncharacterized protein</fullName>
    </submittedName>
</protein>
<name>A0A6H1ZRH1_9ZZZZ</name>
<reference evidence="1" key="1">
    <citation type="submission" date="2020-03" db="EMBL/GenBank/DDBJ databases">
        <title>The deep terrestrial virosphere.</title>
        <authorList>
            <person name="Holmfeldt K."/>
            <person name="Nilsson E."/>
            <person name="Simone D."/>
            <person name="Lopez-Fernandez M."/>
            <person name="Wu X."/>
            <person name="de Brujin I."/>
            <person name="Lundin D."/>
            <person name="Andersson A."/>
            <person name="Bertilsson S."/>
            <person name="Dopson M."/>
        </authorList>
    </citation>
    <scope>NUCLEOTIDE SEQUENCE</scope>
    <source>
        <strain evidence="1">TM448A01607</strain>
        <strain evidence="2">TM448B00775</strain>
    </source>
</reference>